<dbReference type="EMBL" id="BMAT01005537">
    <property type="protein sequence ID" value="GFR95226.1"/>
    <property type="molecule type" value="Genomic_DNA"/>
</dbReference>
<accession>A0AAV4HER7</accession>
<dbReference type="Pfam" id="PF03221">
    <property type="entry name" value="HTH_Tnp_Tc5"/>
    <property type="match status" value="1"/>
</dbReference>
<dbReference type="InterPro" id="IPR004875">
    <property type="entry name" value="DDE_SF_endonuclease_dom"/>
</dbReference>
<dbReference type="AlphaFoldDB" id="A0AAV4HER7"/>
<dbReference type="InterPro" id="IPR006600">
    <property type="entry name" value="HTH_CenpB_DNA-bd_dom"/>
</dbReference>
<feature type="domain" description="HTH CENPB-type" evidence="3">
    <location>
        <begin position="1"/>
        <end position="45"/>
    </location>
</feature>
<dbReference type="InterPro" id="IPR050863">
    <property type="entry name" value="CenT-Element_Derived"/>
</dbReference>
<comment type="caution">
    <text evidence="4">The sequence shown here is derived from an EMBL/GenBank/DDBJ whole genome shotgun (WGS) entry which is preliminary data.</text>
</comment>
<dbReference type="Gene3D" id="3.30.420.10">
    <property type="entry name" value="Ribonuclease H-like superfamily/Ribonuclease H"/>
    <property type="match status" value="1"/>
</dbReference>
<dbReference type="GO" id="GO:0005634">
    <property type="term" value="C:nucleus"/>
    <property type="evidence" value="ECO:0007669"/>
    <property type="project" value="TreeGrafter"/>
</dbReference>
<evidence type="ECO:0000256" key="1">
    <source>
        <dbReference type="ARBA" id="ARBA00023125"/>
    </source>
</evidence>
<evidence type="ECO:0000259" key="3">
    <source>
        <dbReference type="PROSITE" id="PS51253"/>
    </source>
</evidence>
<dbReference type="PROSITE" id="PS51253">
    <property type="entry name" value="HTH_CENPB"/>
    <property type="match status" value="1"/>
</dbReference>
<feature type="compositionally biased region" description="Acidic residues" evidence="2">
    <location>
        <begin position="364"/>
        <end position="376"/>
    </location>
</feature>
<dbReference type="GO" id="GO:0003677">
    <property type="term" value="F:DNA binding"/>
    <property type="evidence" value="ECO:0007669"/>
    <property type="project" value="UniProtKB-KW"/>
</dbReference>
<evidence type="ECO:0000313" key="4">
    <source>
        <dbReference type="EMBL" id="GFR95226.1"/>
    </source>
</evidence>
<sequence length="437" mass="49335">MNVPLSGPVVIGKATEIAQLMNVNFTPTPIWVEKFKQRRGITFRVISGEAAAAPKDEAQNWASNALKKKILNEYSPEDVYNADETGLFFQCLPDKTLALKDETCTGGKKSKSRLTVMPATNMDGSHKLPALVIGKAKNPRAFKHAKTLPVCYRSNKKAWMTSVLFKEWLKKLDRQMVTQKQKIAMVVDNCPAHPKVKDLKAIELIFLPPNTTSILQPCDQGIIKSFKQIYRKLMVRSYLLHVEEQIKGRRKDEVYTVNVLDALYRIKEAWSNVKQQCIANCFRHAGFVKEPEESETIESDIVSVNQEGDSLDTDNYDNLFSRLNDLIPLSATSQAYLAIDDDLAASEVLTTEDIVNSVVKRDVDNEEEGEEDEEEMPPPPPTVADAREAIKSLRLFIQSQSNAEDELNQIANLQDYIEEVSVTKCRQTSITNFFKKM</sequence>
<proteinExistence type="predicted"/>
<dbReference type="Gene3D" id="1.10.10.60">
    <property type="entry name" value="Homeodomain-like"/>
    <property type="match status" value="1"/>
</dbReference>
<keyword evidence="1" id="KW-0238">DNA-binding</keyword>
<evidence type="ECO:0000256" key="2">
    <source>
        <dbReference type="SAM" id="MobiDB-lite"/>
    </source>
</evidence>
<organism evidence="4 5">
    <name type="scientific">Elysia marginata</name>
    <dbReference type="NCBI Taxonomy" id="1093978"/>
    <lineage>
        <taxon>Eukaryota</taxon>
        <taxon>Metazoa</taxon>
        <taxon>Spiralia</taxon>
        <taxon>Lophotrochozoa</taxon>
        <taxon>Mollusca</taxon>
        <taxon>Gastropoda</taxon>
        <taxon>Heterobranchia</taxon>
        <taxon>Euthyneura</taxon>
        <taxon>Panpulmonata</taxon>
        <taxon>Sacoglossa</taxon>
        <taxon>Placobranchoidea</taxon>
        <taxon>Plakobranchidae</taxon>
        <taxon>Elysia</taxon>
    </lineage>
</organism>
<name>A0AAV4HER7_9GAST</name>
<evidence type="ECO:0000313" key="5">
    <source>
        <dbReference type="Proteomes" id="UP000762676"/>
    </source>
</evidence>
<dbReference type="PANTHER" id="PTHR19303:SF73">
    <property type="entry name" value="PROTEIN PDC2"/>
    <property type="match status" value="1"/>
</dbReference>
<dbReference type="InterPro" id="IPR036397">
    <property type="entry name" value="RNaseH_sf"/>
</dbReference>
<feature type="region of interest" description="Disordered" evidence="2">
    <location>
        <begin position="360"/>
        <end position="381"/>
    </location>
</feature>
<gene>
    <name evidence="4" type="ORF">ElyMa_002687800</name>
</gene>
<dbReference type="Pfam" id="PF03184">
    <property type="entry name" value="DDE_1"/>
    <property type="match status" value="1"/>
</dbReference>
<keyword evidence="5" id="KW-1185">Reference proteome</keyword>
<protein>
    <submittedName>
        <fullName evidence="4">Tigger transposable element-derived protein 4-like</fullName>
    </submittedName>
</protein>
<reference evidence="4 5" key="1">
    <citation type="journal article" date="2021" name="Elife">
        <title>Chloroplast acquisition without the gene transfer in kleptoplastic sea slugs, Plakobranchus ocellatus.</title>
        <authorList>
            <person name="Maeda T."/>
            <person name="Takahashi S."/>
            <person name="Yoshida T."/>
            <person name="Shimamura S."/>
            <person name="Takaki Y."/>
            <person name="Nagai Y."/>
            <person name="Toyoda A."/>
            <person name="Suzuki Y."/>
            <person name="Arimoto A."/>
            <person name="Ishii H."/>
            <person name="Satoh N."/>
            <person name="Nishiyama T."/>
            <person name="Hasebe M."/>
            <person name="Maruyama T."/>
            <person name="Minagawa J."/>
            <person name="Obokata J."/>
            <person name="Shigenobu S."/>
        </authorList>
    </citation>
    <scope>NUCLEOTIDE SEQUENCE [LARGE SCALE GENOMIC DNA]</scope>
</reference>
<dbReference type="PANTHER" id="PTHR19303">
    <property type="entry name" value="TRANSPOSON"/>
    <property type="match status" value="1"/>
</dbReference>
<dbReference type="Proteomes" id="UP000762676">
    <property type="component" value="Unassembled WGS sequence"/>
</dbReference>